<dbReference type="Pfam" id="PF01476">
    <property type="entry name" value="LysM"/>
    <property type="match status" value="1"/>
</dbReference>
<keyword evidence="3 9" id="KW-0378">Hydrolase</keyword>
<evidence type="ECO:0000259" key="7">
    <source>
        <dbReference type="PROSITE" id="PS51781"/>
    </source>
</evidence>
<dbReference type="Gene3D" id="3.40.80.10">
    <property type="entry name" value="Peptidoglycan recognition protein-like"/>
    <property type="match status" value="1"/>
</dbReference>
<evidence type="ECO:0000313" key="9">
    <source>
        <dbReference type="EMBL" id="MED3562233.1"/>
    </source>
</evidence>
<evidence type="ECO:0000256" key="1">
    <source>
        <dbReference type="ARBA" id="ARBA00001561"/>
    </source>
</evidence>
<dbReference type="Gene3D" id="3.10.350.10">
    <property type="entry name" value="LysM domain"/>
    <property type="match status" value="1"/>
</dbReference>
<organism evidence="9 10">
    <name type="scientific">Bacillus xiapuensis</name>
    <dbReference type="NCBI Taxonomy" id="2014075"/>
    <lineage>
        <taxon>Bacteria</taxon>
        <taxon>Bacillati</taxon>
        <taxon>Bacillota</taxon>
        <taxon>Bacilli</taxon>
        <taxon>Bacillales</taxon>
        <taxon>Bacillaceae</taxon>
        <taxon>Bacillus</taxon>
    </lineage>
</organism>
<evidence type="ECO:0000256" key="2">
    <source>
        <dbReference type="ARBA" id="ARBA00011901"/>
    </source>
</evidence>
<accession>A0ABU6NAE3</accession>
<dbReference type="PANTHER" id="PTHR30417">
    <property type="entry name" value="N-ACETYLMURAMOYL-L-ALANINE AMIDASE AMID"/>
    <property type="match status" value="1"/>
</dbReference>
<dbReference type="Pfam" id="PF01510">
    <property type="entry name" value="Amidase_2"/>
    <property type="match status" value="1"/>
</dbReference>
<evidence type="ECO:0000256" key="6">
    <source>
        <dbReference type="ARBA" id="ARBA00032390"/>
    </source>
</evidence>
<evidence type="ECO:0000256" key="5">
    <source>
        <dbReference type="ARBA" id="ARBA00030881"/>
    </source>
</evidence>
<dbReference type="InterPro" id="IPR003646">
    <property type="entry name" value="SH3-like_bac-type"/>
</dbReference>
<evidence type="ECO:0000256" key="4">
    <source>
        <dbReference type="ARBA" id="ARBA00023316"/>
    </source>
</evidence>
<keyword evidence="4" id="KW-0961">Cell wall biogenesis/degradation</keyword>
<dbReference type="RefSeq" id="WP_327967134.1">
    <property type="nucleotide sequence ID" value="NZ_JARMQG010000084.1"/>
</dbReference>
<gene>
    <name evidence="9" type="ORF">P4447_07180</name>
</gene>
<dbReference type="SMART" id="SM00644">
    <property type="entry name" value="Ami_2"/>
    <property type="match status" value="1"/>
</dbReference>
<dbReference type="SMART" id="SM00257">
    <property type="entry name" value="LysM"/>
    <property type="match status" value="1"/>
</dbReference>
<comment type="catalytic activity">
    <reaction evidence="1">
        <text>Hydrolyzes the link between N-acetylmuramoyl residues and L-amino acid residues in certain cell-wall glycopeptides.</text>
        <dbReference type="EC" id="3.5.1.28"/>
    </reaction>
</comment>
<dbReference type="InterPro" id="IPR036505">
    <property type="entry name" value="Amidase/PGRP_sf"/>
</dbReference>
<feature type="domain" description="SH3b" evidence="7">
    <location>
        <begin position="264"/>
        <end position="333"/>
    </location>
</feature>
<dbReference type="EMBL" id="JARMQG010000084">
    <property type="protein sequence ID" value="MED3562233.1"/>
    <property type="molecule type" value="Genomic_DNA"/>
</dbReference>
<keyword evidence="10" id="KW-1185">Reference proteome</keyword>
<dbReference type="InterPro" id="IPR051206">
    <property type="entry name" value="NAMLAA_amidase_2"/>
</dbReference>
<sequence length="333" mass="37580">MSTWIEKYINKNQYSRPAEKLNDVRKLVIHYTANNGGTAMNHFNYFNNLRDRYASAHIFVDKNEAINIIPLNEIAYHANDVQKRNADGSAWRGVKELLPNANYLSVGVEMCLEKDGTFHADTVERTVDVFVDLCKKFKLDPLKDIVRHFDHTAKNCPAPWVTDFKQFVDFKKRVDAKLNPSKEDNKLVTPPSSDTYIVQKNDTLWGIATANKMTVDELKKLNNLTSDTINIGDKLNLKKVAATTQSTKPVEQPKPVASEIKSIGKIQIVNVNNAAFVMDNPDRNSAKVLGTIQKGDKIDISGSVKGKNNPDGYWEVIYKSKRSYISGQFGKRV</sequence>
<dbReference type="PANTHER" id="PTHR30417:SF1">
    <property type="entry name" value="N-ACETYLMURAMOYL-L-ALANINE AMIDASE AMID"/>
    <property type="match status" value="1"/>
</dbReference>
<proteinExistence type="predicted"/>
<protein>
    <recommendedName>
        <fullName evidence="2">N-acetylmuramoyl-L-alanine amidase</fullName>
        <ecNumber evidence="2">3.5.1.28</ecNumber>
    </recommendedName>
    <alternativeName>
        <fullName evidence="6">Autolysin</fullName>
    </alternativeName>
    <alternativeName>
        <fullName evidence="5">Cell wall hydrolase</fullName>
    </alternativeName>
</protein>
<evidence type="ECO:0000313" key="10">
    <source>
        <dbReference type="Proteomes" id="UP001330749"/>
    </source>
</evidence>
<dbReference type="PROSITE" id="PS51781">
    <property type="entry name" value="SH3B"/>
    <property type="match status" value="1"/>
</dbReference>
<dbReference type="PROSITE" id="PS51782">
    <property type="entry name" value="LYSM"/>
    <property type="match status" value="1"/>
</dbReference>
<dbReference type="CDD" id="cd06583">
    <property type="entry name" value="PGRP"/>
    <property type="match status" value="1"/>
</dbReference>
<dbReference type="InterPro" id="IPR002502">
    <property type="entry name" value="Amidase_domain"/>
</dbReference>
<dbReference type="CDD" id="cd00118">
    <property type="entry name" value="LysM"/>
    <property type="match status" value="1"/>
</dbReference>
<comment type="caution">
    <text evidence="9">The sequence shown here is derived from an EMBL/GenBank/DDBJ whole genome shotgun (WGS) entry which is preliminary data.</text>
</comment>
<evidence type="ECO:0000256" key="3">
    <source>
        <dbReference type="ARBA" id="ARBA00022801"/>
    </source>
</evidence>
<dbReference type="EC" id="3.5.1.28" evidence="2"/>
<dbReference type="InterPro" id="IPR036779">
    <property type="entry name" value="LysM_dom_sf"/>
</dbReference>
<dbReference type="SUPFAM" id="SSF55846">
    <property type="entry name" value="N-acetylmuramoyl-L-alanine amidase-like"/>
    <property type="match status" value="1"/>
</dbReference>
<feature type="domain" description="LysM" evidence="8">
    <location>
        <begin position="194"/>
        <end position="237"/>
    </location>
</feature>
<dbReference type="Proteomes" id="UP001330749">
    <property type="component" value="Unassembled WGS sequence"/>
</dbReference>
<dbReference type="GO" id="GO:0008745">
    <property type="term" value="F:N-acetylmuramoyl-L-alanine amidase activity"/>
    <property type="evidence" value="ECO:0007669"/>
    <property type="project" value="UniProtKB-EC"/>
</dbReference>
<evidence type="ECO:0000259" key="8">
    <source>
        <dbReference type="PROSITE" id="PS51782"/>
    </source>
</evidence>
<dbReference type="SUPFAM" id="SSF54106">
    <property type="entry name" value="LysM domain"/>
    <property type="match status" value="1"/>
</dbReference>
<reference evidence="9 10" key="1">
    <citation type="submission" date="2023-03" db="EMBL/GenBank/DDBJ databases">
        <title>Bacillus Genome Sequencing.</title>
        <authorList>
            <person name="Dunlap C."/>
        </authorList>
    </citation>
    <scope>NUCLEOTIDE SEQUENCE [LARGE SCALE GENOMIC DNA]</scope>
    <source>
        <strain evidence="9 10">B-14544</strain>
    </source>
</reference>
<dbReference type="InterPro" id="IPR018392">
    <property type="entry name" value="LysM"/>
</dbReference>
<name>A0ABU6NAE3_9BACI</name>